<keyword evidence="5" id="KW-0799">Topoisomerase</keyword>
<evidence type="ECO:0000256" key="3">
    <source>
        <dbReference type="ARBA" id="ARBA00022741"/>
    </source>
</evidence>
<dbReference type="PANTHER" id="PTHR45866:SF1">
    <property type="entry name" value="DNA GYRASE SUBUNIT B, MITOCHONDRIAL"/>
    <property type="match status" value="1"/>
</dbReference>
<dbReference type="Pfam" id="PF00986">
    <property type="entry name" value="DNA_gyraseB_C"/>
    <property type="match status" value="1"/>
</dbReference>
<keyword evidence="6" id="KW-0238">DNA-binding</keyword>
<comment type="similarity">
    <text evidence="2">Belongs to the type II topoisomerase GyrB family.</text>
</comment>
<dbReference type="GO" id="GO:0003677">
    <property type="term" value="F:DNA binding"/>
    <property type="evidence" value="ECO:0007669"/>
    <property type="project" value="UniProtKB-KW"/>
</dbReference>
<evidence type="ECO:0000313" key="9">
    <source>
        <dbReference type="EMBL" id="MPM98720.1"/>
    </source>
</evidence>
<dbReference type="InterPro" id="IPR002288">
    <property type="entry name" value="DNA_gyrase_B_C"/>
</dbReference>
<dbReference type="InterPro" id="IPR013759">
    <property type="entry name" value="Topo_IIA_B_C"/>
</dbReference>
<dbReference type="GO" id="GO:0003918">
    <property type="term" value="F:DNA topoisomerase type II (double strand cut, ATP-hydrolyzing) activity"/>
    <property type="evidence" value="ECO:0007669"/>
    <property type="project" value="UniProtKB-EC"/>
</dbReference>
<sequence length="252" mass="27776">MKKADGAPVTAEQLSELVDLYSRAAHVSQGLRRCGIDPQEYFEAIREGGDCPVGHVTVRESDGTSTQKYLYSAEEQHAFLHEAELRLAGPAPEVIPGNAESETAAAERAADLARHFDIIDIFEAANCKALAADLAAHGLSPRDVFDNENELFLVSTADKTDAPAKSLEELFRLVRANGQTGLRIQRYKGLGEMNAEQLWETTMDPATRKMIKVTMEDAIMADRMFTLLMGDVVEPRRDYIEKHAAGVKDLDI</sequence>
<name>A0A645EAA1_9ZZZZ</name>
<dbReference type="AlphaFoldDB" id="A0A645EAA1"/>
<dbReference type="GO" id="GO:0006265">
    <property type="term" value="P:DNA topological change"/>
    <property type="evidence" value="ECO:0007669"/>
    <property type="project" value="InterPro"/>
</dbReference>
<comment type="catalytic activity">
    <reaction evidence="1">
        <text>ATP-dependent breakage, passage and rejoining of double-stranded DNA.</text>
        <dbReference type="EC" id="5.6.2.2"/>
    </reaction>
</comment>
<keyword evidence="7 9" id="KW-0413">Isomerase</keyword>
<dbReference type="Gene3D" id="3.40.50.670">
    <property type="match status" value="1"/>
</dbReference>
<organism evidence="9">
    <name type="scientific">bioreactor metagenome</name>
    <dbReference type="NCBI Taxonomy" id="1076179"/>
    <lineage>
        <taxon>unclassified sequences</taxon>
        <taxon>metagenomes</taxon>
        <taxon>ecological metagenomes</taxon>
    </lineage>
</organism>
<evidence type="ECO:0000256" key="5">
    <source>
        <dbReference type="ARBA" id="ARBA00023029"/>
    </source>
</evidence>
<protein>
    <submittedName>
        <fullName evidence="9">DNA gyrase subunit B</fullName>
    </submittedName>
</protein>
<comment type="caution">
    <text evidence="9">The sequence shown here is derived from an EMBL/GenBank/DDBJ whole genome shotgun (WGS) entry which is preliminary data.</text>
</comment>
<dbReference type="InterPro" id="IPR013760">
    <property type="entry name" value="Topo_IIA-like_dom_sf"/>
</dbReference>
<gene>
    <name evidence="9" type="primary">gyrB_68</name>
    <name evidence="9" type="ORF">SDC9_145909</name>
</gene>
<evidence type="ECO:0000256" key="2">
    <source>
        <dbReference type="ARBA" id="ARBA00010708"/>
    </source>
</evidence>
<dbReference type="EMBL" id="VSSQ01044855">
    <property type="protein sequence ID" value="MPM98720.1"/>
    <property type="molecule type" value="Genomic_DNA"/>
</dbReference>
<evidence type="ECO:0000256" key="4">
    <source>
        <dbReference type="ARBA" id="ARBA00022840"/>
    </source>
</evidence>
<feature type="domain" description="DNA gyrase B subunit C-terminal" evidence="8">
    <location>
        <begin position="181"/>
        <end position="241"/>
    </location>
</feature>
<dbReference type="PANTHER" id="PTHR45866">
    <property type="entry name" value="DNA GYRASE/TOPOISOMERASE SUBUNIT B"/>
    <property type="match status" value="1"/>
</dbReference>
<dbReference type="SUPFAM" id="SSF56719">
    <property type="entry name" value="Type II DNA topoisomerase"/>
    <property type="match status" value="1"/>
</dbReference>
<evidence type="ECO:0000256" key="7">
    <source>
        <dbReference type="ARBA" id="ARBA00023235"/>
    </source>
</evidence>
<reference evidence="9" key="1">
    <citation type="submission" date="2019-08" db="EMBL/GenBank/DDBJ databases">
        <authorList>
            <person name="Kucharzyk K."/>
            <person name="Murdoch R.W."/>
            <person name="Higgins S."/>
            <person name="Loffler F."/>
        </authorList>
    </citation>
    <scope>NUCLEOTIDE SEQUENCE</scope>
</reference>
<evidence type="ECO:0000256" key="1">
    <source>
        <dbReference type="ARBA" id="ARBA00000185"/>
    </source>
</evidence>
<keyword evidence="3" id="KW-0547">Nucleotide-binding</keyword>
<evidence type="ECO:0000256" key="6">
    <source>
        <dbReference type="ARBA" id="ARBA00023125"/>
    </source>
</evidence>
<keyword evidence="4" id="KW-0067">ATP-binding</keyword>
<evidence type="ECO:0000259" key="8">
    <source>
        <dbReference type="Pfam" id="PF00986"/>
    </source>
</evidence>
<proteinExistence type="inferred from homology"/>
<dbReference type="GO" id="GO:0005524">
    <property type="term" value="F:ATP binding"/>
    <property type="evidence" value="ECO:0007669"/>
    <property type="project" value="UniProtKB-KW"/>
</dbReference>
<accession>A0A645EAA1</accession>